<evidence type="ECO:0000313" key="13">
    <source>
        <dbReference type="Proteomes" id="UP000805418"/>
    </source>
</evidence>
<evidence type="ECO:0000256" key="10">
    <source>
        <dbReference type="SAM" id="MobiDB-lite"/>
    </source>
</evidence>
<evidence type="ECO:0000256" key="6">
    <source>
        <dbReference type="ARBA" id="ARBA00023239"/>
    </source>
</evidence>
<dbReference type="EC" id="4.2.1.68" evidence="3"/>
<dbReference type="PANTHER" id="PTHR13794:SF58">
    <property type="entry name" value="MITOCHONDRIAL ENOLASE SUPERFAMILY MEMBER 1"/>
    <property type="match status" value="1"/>
</dbReference>
<dbReference type="SFLD" id="SFLDS00001">
    <property type="entry name" value="Enolase"/>
    <property type="match status" value="1"/>
</dbReference>
<evidence type="ECO:0000256" key="2">
    <source>
        <dbReference type="ARBA" id="ARBA00001946"/>
    </source>
</evidence>
<keyword evidence="5" id="KW-0460">Magnesium</keyword>
<dbReference type="Gene3D" id="3.20.20.120">
    <property type="entry name" value="Enolase-like C-terminal domain"/>
    <property type="match status" value="1"/>
</dbReference>
<dbReference type="PANTHER" id="PTHR13794">
    <property type="entry name" value="ENOLASE SUPERFAMILY, MANDELATE RACEMASE"/>
    <property type="match status" value="1"/>
</dbReference>
<evidence type="ECO:0000256" key="5">
    <source>
        <dbReference type="ARBA" id="ARBA00022842"/>
    </source>
</evidence>
<dbReference type="AlphaFoldDB" id="A0A8I3MHZ7"/>
<evidence type="ECO:0000256" key="8">
    <source>
        <dbReference type="ARBA" id="ARBA00073815"/>
    </source>
</evidence>
<keyword evidence="13" id="KW-1185">Reference proteome</keyword>
<feature type="compositionally biased region" description="Low complexity" evidence="10">
    <location>
        <begin position="101"/>
        <end position="134"/>
    </location>
</feature>
<dbReference type="GO" id="GO:0016836">
    <property type="term" value="F:hydro-lyase activity"/>
    <property type="evidence" value="ECO:0000318"/>
    <property type="project" value="GO_Central"/>
</dbReference>
<evidence type="ECO:0000259" key="11">
    <source>
        <dbReference type="SMART" id="SM00922"/>
    </source>
</evidence>
<evidence type="ECO:0000256" key="4">
    <source>
        <dbReference type="ARBA" id="ARBA00022723"/>
    </source>
</evidence>
<keyword evidence="6" id="KW-0456">Lyase</keyword>
<dbReference type="InterPro" id="IPR029017">
    <property type="entry name" value="Enolase-like_N"/>
</dbReference>
<dbReference type="GO" id="GO:0016052">
    <property type="term" value="P:carbohydrate catabolic process"/>
    <property type="evidence" value="ECO:0000318"/>
    <property type="project" value="GO_Central"/>
</dbReference>
<feature type="compositionally biased region" description="Polar residues" evidence="10">
    <location>
        <begin position="1"/>
        <end position="26"/>
    </location>
</feature>
<protein>
    <recommendedName>
        <fullName evidence="8">Mitochondrial enolase superfamily member 1</fullName>
        <ecNumber evidence="3">4.2.1.68</ecNumber>
    </recommendedName>
    <alternativeName>
        <fullName evidence="9">L-fuconate dehydratase</fullName>
    </alternativeName>
</protein>
<reference evidence="12" key="1">
    <citation type="submission" date="2020-03" db="EMBL/GenBank/DDBJ databases">
        <title>Long-read based genome assembly of a Labrador retriever dog.</title>
        <authorList>
            <person name="Eory L."/>
            <person name="Zhang W."/>
            <person name="Schoenebeck J."/>
        </authorList>
    </citation>
    <scope>NUCLEOTIDE SEQUENCE [LARGE SCALE GENOMIC DNA]</scope>
    <source>
        <strain evidence="12">Labrador retriever</strain>
    </source>
</reference>
<dbReference type="FunFam" id="3.20.20.120:FF:000007">
    <property type="entry name" value="Mitochondrial enolase superfamily member 1"/>
    <property type="match status" value="1"/>
</dbReference>
<dbReference type="Pfam" id="PF13378">
    <property type="entry name" value="MR_MLE_C"/>
    <property type="match status" value="1"/>
</dbReference>
<feature type="domain" description="Mandelate racemase/muconate lactonizing enzyme C-terminal" evidence="11">
    <location>
        <begin position="296"/>
        <end position="392"/>
    </location>
</feature>
<organism evidence="12 13">
    <name type="scientific">Canis lupus familiaris</name>
    <name type="common">Dog</name>
    <name type="synonym">Canis familiaris</name>
    <dbReference type="NCBI Taxonomy" id="9615"/>
    <lineage>
        <taxon>Eukaryota</taxon>
        <taxon>Metazoa</taxon>
        <taxon>Chordata</taxon>
        <taxon>Craniata</taxon>
        <taxon>Vertebrata</taxon>
        <taxon>Euteleostomi</taxon>
        <taxon>Mammalia</taxon>
        <taxon>Eutheria</taxon>
        <taxon>Laurasiatheria</taxon>
        <taxon>Carnivora</taxon>
        <taxon>Caniformia</taxon>
        <taxon>Canidae</taxon>
        <taxon>Canis</taxon>
    </lineage>
</organism>
<reference evidence="12" key="2">
    <citation type="submission" date="2025-08" db="UniProtKB">
        <authorList>
            <consortium name="Ensembl"/>
        </authorList>
    </citation>
    <scope>IDENTIFICATION</scope>
    <source>
        <strain evidence="12">Boxer</strain>
    </source>
</reference>
<dbReference type="InterPro" id="IPR036849">
    <property type="entry name" value="Enolase-like_C_sf"/>
</dbReference>
<dbReference type="SUPFAM" id="SSF51604">
    <property type="entry name" value="Enolase C-terminal domain-like"/>
    <property type="match status" value="1"/>
</dbReference>
<dbReference type="SMART" id="SM00922">
    <property type="entry name" value="MR_MLE"/>
    <property type="match status" value="1"/>
</dbReference>
<dbReference type="PROSITE" id="PS00909">
    <property type="entry name" value="MR_MLE_2"/>
    <property type="match status" value="1"/>
</dbReference>
<comment type="catalytic activity">
    <reaction evidence="1">
        <text>L-fuconate = 2-dehydro-3-deoxy-L-fuconate + H2O</text>
        <dbReference type="Rhea" id="RHEA:22772"/>
        <dbReference type="ChEBI" id="CHEBI:15377"/>
        <dbReference type="ChEBI" id="CHEBI:21291"/>
        <dbReference type="ChEBI" id="CHEBI:37448"/>
        <dbReference type="EC" id="4.2.1.68"/>
    </reaction>
</comment>
<proteinExistence type="inferred from homology"/>
<dbReference type="Gene3D" id="3.30.390.10">
    <property type="entry name" value="Enolase-like, N-terminal domain"/>
    <property type="match status" value="1"/>
</dbReference>
<dbReference type="GO" id="GO:0009063">
    <property type="term" value="P:amino acid catabolic process"/>
    <property type="evidence" value="ECO:0007669"/>
    <property type="project" value="InterPro"/>
</dbReference>
<dbReference type="InterPro" id="IPR013342">
    <property type="entry name" value="Mandelate_racemase_C"/>
</dbReference>
<dbReference type="GO" id="GO:0050023">
    <property type="term" value="F:L-fuconate dehydratase activity"/>
    <property type="evidence" value="ECO:0007669"/>
    <property type="project" value="UniProtKB-EC"/>
</dbReference>
<dbReference type="Ensembl" id="ENSCAFT00845003711.1">
    <property type="protein sequence ID" value="ENSCAFP00845002950.1"/>
    <property type="gene ID" value="ENSCAFG00845002065.1"/>
</dbReference>
<keyword evidence="4" id="KW-0479">Metal-binding</keyword>
<dbReference type="GeneTree" id="ENSGT00390000014290"/>
<reference evidence="12" key="3">
    <citation type="submission" date="2025-09" db="UniProtKB">
        <authorList>
            <consortium name="Ensembl"/>
        </authorList>
    </citation>
    <scope>IDENTIFICATION</scope>
    <source>
        <strain evidence="12">Boxer</strain>
    </source>
</reference>
<evidence type="ECO:0000313" key="12">
    <source>
        <dbReference type="Ensembl" id="ENSCAFP00845002950.1"/>
    </source>
</evidence>
<dbReference type="GO" id="GO:0000287">
    <property type="term" value="F:magnesium ion binding"/>
    <property type="evidence" value="ECO:0000318"/>
    <property type="project" value="GO_Central"/>
</dbReference>
<sequence>MTAASAQAWSSGPNCGSRRSNCSQTPLLPLGRRSRTVTSRSFQAGRSGGPPGRRRRAERPPGLRAPRPRASPRGGGAGRGGAGRARGPGGGAGSRPPRPSVSPRSQSAPAEAGSAPPAARGAPRAAPGAQRHGAGQDLQLVGARRALPHVAGRPRLRRHVVCAVNALAHHVLNKDLSDIVGDFRGFYRQLTSDGQLRWIGPEKGVVHLATAAILNAVWDLWAKQERKPLWKLLVDMDPRTLLSCIDFRYITDVLTEEEAYEILQKGQVGKKEREGQMLMHGYPAYTTSCAWLGYSDDTLKQLCTEALKAGWTRFKVKVGADLQDDVRRCRLIRNMIGPEKTLMMDANQRWDVPEAVKWMSKLAEFKPLWIEEPTSPDDILGHATISKALAPLGIGVATGEQCHNRVIFKQLLQAKALQFLQIDSCRLGSVNENLSVLLMAKKFEIPVCPHAGGVGLCELVQHLIIFDFISISASLQNRMCEYVDHLHEHFRYPVIIKKASYMPPKDAGYSTEMKEESVKKHQYPDGEVWKKLLAAQEN</sequence>
<dbReference type="InterPro" id="IPR018110">
    <property type="entry name" value="Mandel_Rmase/mucon_lact_enz_CS"/>
</dbReference>
<evidence type="ECO:0000256" key="3">
    <source>
        <dbReference type="ARBA" id="ARBA00013142"/>
    </source>
</evidence>
<dbReference type="SFLD" id="SFLDG00179">
    <property type="entry name" value="mandelate_racemase"/>
    <property type="match status" value="1"/>
</dbReference>
<evidence type="ECO:0000256" key="7">
    <source>
        <dbReference type="ARBA" id="ARBA00061144"/>
    </source>
</evidence>
<evidence type="ECO:0000256" key="1">
    <source>
        <dbReference type="ARBA" id="ARBA00001737"/>
    </source>
</evidence>
<accession>A0A8I3MHZ7</accession>
<comment type="cofactor">
    <cofactor evidence="2">
        <name>Mg(2+)</name>
        <dbReference type="ChEBI" id="CHEBI:18420"/>
    </cofactor>
</comment>
<feature type="compositionally biased region" description="Gly residues" evidence="10">
    <location>
        <begin position="73"/>
        <end position="93"/>
    </location>
</feature>
<gene>
    <name evidence="12" type="primary">ENOSF1</name>
</gene>
<feature type="region of interest" description="Disordered" evidence="10">
    <location>
        <begin position="1"/>
        <end position="134"/>
    </location>
</feature>
<dbReference type="Proteomes" id="UP000805418">
    <property type="component" value="Chromosome 7"/>
</dbReference>
<dbReference type="InterPro" id="IPR029065">
    <property type="entry name" value="Enolase_C-like"/>
</dbReference>
<comment type="similarity">
    <text evidence="7">Belongs to the mandelate racemase/muconate lactonizing enzyme family. ENOSF1 subfamily.</text>
</comment>
<evidence type="ECO:0000256" key="9">
    <source>
        <dbReference type="ARBA" id="ARBA00078003"/>
    </source>
</evidence>
<dbReference type="OrthoDB" id="14161at2759"/>
<dbReference type="SUPFAM" id="SSF54826">
    <property type="entry name" value="Enolase N-terminal domain-like"/>
    <property type="match status" value="1"/>
</dbReference>
<dbReference type="InterPro" id="IPR046945">
    <property type="entry name" value="RHMD-like"/>
</dbReference>
<name>A0A8I3MHZ7_CANLF</name>